<feature type="domain" description="CNA-B" evidence="3">
    <location>
        <begin position="2430"/>
        <end position="2509"/>
    </location>
</feature>
<feature type="domain" description="SpaA-like prealbumin fold" evidence="4">
    <location>
        <begin position="2011"/>
        <end position="2096"/>
    </location>
</feature>
<dbReference type="Pfam" id="PF01345">
    <property type="entry name" value="DUF11"/>
    <property type="match status" value="2"/>
</dbReference>
<reference evidence="5 6" key="1">
    <citation type="submission" date="2020-10" db="EMBL/GenBank/DDBJ databases">
        <title>ChiBAC.</title>
        <authorList>
            <person name="Zenner C."/>
            <person name="Hitch T.C.A."/>
            <person name="Clavel T."/>
        </authorList>
    </citation>
    <scope>NUCLEOTIDE SEQUENCE [LARGE SCALE GENOMIC DNA]</scope>
    <source>
        <strain evidence="5 6">DSM 108706</strain>
    </source>
</reference>
<accession>A0ABR9QXD5</accession>
<feature type="domain" description="CNA-B" evidence="3">
    <location>
        <begin position="3548"/>
        <end position="3638"/>
    </location>
</feature>
<dbReference type="InterPro" id="IPR008454">
    <property type="entry name" value="Collagen-bd_Cna-like_B-typ_dom"/>
</dbReference>
<feature type="domain" description="CNA-B" evidence="3">
    <location>
        <begin position="2332"/>
        <end position="2423"/>
    </location>
</feature>
<feature type="domain" description="CNA-B" evidence="3">
    <location>
        <begin position="3734"/>
        <end position="3824"/>
    </location>
</feature>
<feature type="domain" description="CNA-B" evidence="3">
    <location>
        <begin position="2719"/>
        <end position="2802"/>
    </location>
</feature>
<dbReference type="InterPro" id="IPR051172">
    <property type="entry name" value="Chlamydia_OmcB"/>
</dbReference>
<feature type="domain" description="CNA-B" evidence="3">
    <location>
        <begin position="2993"/>
        <end position="3083"/>
    </location>
</feature>
<evidence type="ECO:0000313" key="5">
    <source>
        <dbReference type="EMBL" id="MBE5035535.1"/>
    </source>
</evidence>
<feature type="domain" description="CNA-B" evidence="3">
    <location>
        <begin position="2533"/>
        <end position="2617"/>
    </location>
</feature>
<dbReference type="RefSeq" id="WP_226385184.1">
    <property type="nucleotide sequence ID" value="NZ_JADCKA010000006.1"/>
</dbReference>
<feature type="chain" id="PRO_5047210265" evidence="1">
    <location>
        <begin position="33"/>
        <end position="3944"/>
    </location>
</feature>
<dbReference type="InterPro" id="IPR013783">
    <property type="entry name" value="Ig-like_fold"/>
</dbReference>
<feature type="domain" description="CNA-B" evidence="3">
    <location>
        <begin position="2624"/>
        <end position="2714"/>
    </location>
</feature>
<feature type="domain" description="DUF11" evidence="2">
    <location>
        <begin position="383"/>
        <end position="485"/>
    </location>
</feature>
<feature type="domain" description="CNA-B" evidence="3">
    <location>
        <begin position="2807"/>
        <end position="2897"/>
    </location>
</feature>
<evidence type="ECO:0000259" key="3">
    <source>
        <dbReference type="Pfam" id="PF05738"/>
    </source>
</evidence>
<dbReference type="EMBL" id="JADCKA010000006">
    <property type="protein sequence ID" value="MBE5035535.1"/>
    <property type="molecule type" value="Genomic_DNA"/>
</dbReference>
<feature type="domain" description="CNA-B" evidence="3">
    <location>
        <begin position="2902"/>
        <end position="2986"/>
    </location>
</feature>
<dbReference type="Gene3D" id="2.60.40.10">
    <property type="entry name" value="Immunoglobulins"/>
    <property type="match status" value="1"/>
</dbReference>
<dbReference type="InterPro" id="IPR041033">
    <property type="entry name" value="SpaA_PFL_dom_1"/>
</dbReference>
<keyword evidence="6" id="KW-1185">Reference proteome</keyword>
<gene>
    <name evidence="5" type="ORF">INF20_04465</name>
</gene>
<evidence type="ECO:0000313" key="6">
    <source>
        <dbReference type="Proteomes" id="UP001516588"/>
    </source>
</evidence>
<dbReference type="Gene3D" id="2.60.40.1140">
    <property type="entry name" value="Collagen-binding surface protein Cna, B-type domain"/>
    <property type="match status" value="17"/>
</dbReference>
<dbReference type="Proteomes" id="UP001516588">
    <property type="component" value="Unassembled WGS sequence"/>
</dbReference>
<dbReference type="InterPro" id="IPR047589">
    <property type="entry name" value="DUF11_rpt"/>
</dbReference>
<feature type="non-terminal residue" evidence="5">
    <location>
        <position position="3944"/>
    </location>
</feature>
<comment type="caution">
    <text evidence="5">The sequence shown here is derived from an EMBL/GenBank/DDBJ whole genome shotgun (WGS) entry which is preliminary data.</text>
</comment>
<feature type="domain" description="CNA-B" evidence="3">
    <location>
        <begin position="3369"/>
        <end position="3452"/>
    </location>
</feature>
<feature type="domain" description="CNA-B" evidence="3">
    <location>
        <begin position="3643"/>
        <end position="3727"/>
    </location>
</feature>
<proteinExistence type="predicted"/>
<dbReference type="PANTHER" id="PTHR34819:SF3">
    <property type="entry name" value="CELL SURFACE PROTEIN"/>
    <property type="match status" value="1"/>
</dbReference>
<dbReference type="Pfam" id="PF05738">
    <property type="entry name" value="Cna_B"/>
    <property type="match status" value="18"/>
</dbReference>
<sequence>MGKILKKTFAFFMAICVTFSGINPILMQSAYAADDGTVNHAVDISFSPQNLGSTDENRIDIETGRSGSFVLSVSVSHANDQTQAVTFKVKIRDKDVRLTDFDENGMYVVYGREYKLETDEEGNRYITGSAKPGDTFTQPFTFFYPNGVTPPTEVTVTEDDIEVTKPDDMPGNIIKEGGTINFVADFEWEPVQKTVNVDEIPIATNGKLSKDIEYTISAKSKQNQRDKAGIFTKEYTMTDTMTLPEGLTFVSGEVVLSSDKKSVTIDGVTAASFSNAVESIERTSDNTLTFTYKVVNDTLAERPLDSKDPKETPDLSFKFTAKAAAINIDLDKFDTKNKIINKVDFNAKPCLPAEEHNSSDEVPVMIPELGKAFTISKTGSSVQSTLIPGGEILYTITVQNNNPQDLTVDIKDSIPSKTTYVDGSASDGGKKTGNEIIWEKVTIPAGQKAQRTFKVKVDEGLTSDGVINNKATATSEDTTKTSNETENKYTVPRAQLSVTKTSNKVNQSVTEGSVIRYTIKVTNNGMLEGSDTIVDTLPVHLDLVESSLPKGASYDKETRTITIPVTVPANQSKSYSFDAKLVAKGQVNNGTNIANTATLKNTKKSSSTSIKYKANPYSLSLIKEITGQKERTDLGEGWYEVSYRVTVTNSGGALWASDGEKIVDTMSGGLIPLDAYGWASNKTEGTITGKWTSQATGADGDTISAPAIKEGTGTSAQYTSTWSIGDMKAGEKATLDYKAVVELHDGILDTANVTNVAQIYKLGPGSGVSAKPNIISDKYISSVNGKAPLDKLYSDIHPGDVIKYKLTVKNTGYAAKANMLITDALPDFNRDSGFAWEIGKNVTVSGTFGGNTNHSVDALVWENVSIPAQTTKTVEVTLTFPEGVTFDRAFSERRATVYNTLTVKSADGKINQQHQVKHSTVPVELFVEKEAMTADTIVSGKDFSFELKPSDVGYPVSGLTLSDNFEALSGSADVKSVYTGNFTIADKNSYTLRLRYSGDKTSDISVKASGETLTLTAEQKKDLIGIDWVFGDVKSLKVSKDPQMTFTVKEDISKAVVGRNYVSYIYNDRVATDNDKVNLMPKDMLVKTAYKGEKPVTNPGGDNQLAVGDKVKFTIQYKNRHGKELNMTDVVLRDILATGGLAEKSDVAVTIEQHLDADGQEVQNSDIELATTKFDITKSDIESPMAKRIDIKFKGGTLKENESIIISYTVTVGSGFSDSMADHNMGIDKNYDGKININMIHNEVAVSVDEETYETETDFYYTIGQPQLYFMKGLRSEREFNISGEKDHGASNFYSTGADFRLKHAKSLYGSSFSSFGYNMGSRTIGYDDFNMIDYWYPAEEYSIIIYNDAASPEPFTVEELTDQLPEGTKFLGGAYAVEAYTFYGGYSYYENPGMIYSTYRDKNEKSVEVVGDKTIDMYKNYSWYTGDYQKYSKTDDGDITYAEVVSTDPYGNSNKVKDHYVKITPQWDEASNKVTFKITEQNGDPVVLQPGERIAFYYGVIMDEELLNMHKYYDARQNSMESYLFAGTPLDDDDFVNTATLNIDKDYFKVRNDTGIETFNLNSAYRGSVDSTGHGMNDGDCVQISGDTFQSSVAIENEQVTGGIQKKAAARYSPGNLSDDEFITQYKNNQLSDVKSTDMNQLQFGDIVEWEITINIPTYMKGLYLFDAVKVEDTIPSPYEIITASSGTNMFITYGSDKRERAAEVTGNVSDILGAPGQTITINPSKRDSARTNELFASKEETPGTLTLTYFTRYDSEAPLAYMNFENEAKVSLNGRTFDDGISGWGEPVRDESGNIEYIKTVASVFPGANEMSQSYKKIEYKDQSANSVTGDHKVEVPKKREEVTYTSTLYNSGTSDYDNLVIIDKLPEKGDTGTVNSVAKRGSEFGVKLVEDGTVKVLINGEELSSDKYEITYTSKDKSDGYTADEWAGETHADWTADPADAKAVRIKLKEPLPGDSKLEIVFDAYVTDEAEPGEIAWASFGYRYQNTEKSQKPIYAEPAKVGVELPAGTVSVTKQNTSGDVLAGAEFTIYTDKECKTPYEIDGSPAKLITGSDGKASFDKLALETDYWIKETKAPKGYIADGTVYKVRATESVPAVTIGTNGVVTNETEKKPGELTITKQVTDDADNGILGGLFDKSFNVTVSGKFSDGTTEKTYSLKNNEYVTVPNVIYGETYTIKEEISQEYTAEYYVTVNGSTANDNSVTMGEGDASVLIENTSVKEDALYITKSLNGASGTETYRVFVEGTFDDGNGPQKTTKTYTFGPNEYGKLKEVEGAIHGENYIISEESGNYIATVKVDGSVLDPDQNNTVQFADSGKTVIEVVNTETTSISGEKTWNDNNNAGLTRPDSVTVELYQKIKGESGEGIKYKELEVQEGDGGVWNYTFSDLPKYSPDGKEYVYEIKEQPVDNYEAQITGTDLKNNLMMDLSGEKTWNDGSNADLARPMEITVNLYQNDGETPYKTLTVRADLSGKWGYTFTDLPKYDENGDAYKYTVKEKNIPDGYIVEYPGADLDPSSGMYDIDIINTRVVSVEGEKIWKEDENNLSERPEYITVNLLQNGEVIDQKIADESTEWKYSFTDLPKYDAKGAEYKYTVKEEAVPDGYVESVEGYNITNTYVGNLDVSGQKTWVDGNNADGKRPTEITVELYQKIKGSNEEAIKIDSKTITVHDNWKYSFTDLPKYDADGSEYEYTVKEEPVAGYSSKVEGYDVTNTQLTEVNGEKLWNDKDNADQVRPAEITVKLLQNGDEIDQKTVSAADQWKYSFTDLPKYDADGAKYEYTVKEEPVAGYSSKVEGYDVTNTQLTEVNGEKLWNDKDNADKVRPTEITVKLYQKVKDAEGEATEYDSLTVTADNGWKYSFKDLPKYDTNGAEYEYTVKEEPVAGYSSKVEGYDVTNTQLTEISGVKTWKGDDKELSARPESITVKLLQNGEEYDQKTVSAADQWKYSFTDLPKYDADGAEYTYTVKEDKVPEGYVESVDGYNITNTYTGILEISGQKTWVDGNNADSKRPTEITVKLYQKVKNAEGEATEYDSLTVTAENGWKYSFTDLPQYDADGAEYEYTVKEEPVAGYSSELEGYDITNTLLTEISGVKTWKGDDKELSARPESITVKLLQNGEEYDQKTVSAADQWKYSFTDLPKYDADGAEYTYTVKEDKVPEGYVESVDGYNITNTYTGILEISGQKTWNDGNNADQTRPSEITVKLYQKIKGSDEEAAEIASKTITVHDNWKYSFTDLPKYDTNGAEYEYTVKEEPVAGYSSKVEGYDVTNTQLTEVNGEKLWNDKDNADKVRPTEITVKLYQKVKDAEGEATEYDSLTVTADNGWKYSFTDLPKYDADGAKYEYTVKEEPVAGYSSKVEGYDVTNTQLTEVNGEKIWNDNDDADGKRPETITVNLLQNGKQFDSKTVDKSTDWKYSFTDLPKYDDNGAEYEYTVKEEAVPGYSFSVDGFNVTNTLLTEISGEKIWKGDDKEPSARPESITVKLLQNGAEYDQKTVSKTEQWKYSFTDLPKYDADGAEYKYTVKEETVPDGYVESVEGYNITNTYTGNLDVSGQKTWNDGNNADGKRPAEITIKLYQKVKGTEGEGTEYDTATVTADNGWKYSFTDLPQYDTDGNEYEYTVKEEAVPGYSFSVDGYNVTNTLLTEISGEKIWKGDDKEPSARPESITVKLLQNGAEYDQKTVSAADQWKYSFTDLPKYDADGAEYKYTVKEEVVPDGYVESVEGYNITNTYIGNLDVSGQKTWNDGNNADGKRPTEITVELYQKIKGSNEEAIKIDSKTITVNDNWKYSFTDLAQYDTDGNEYEYTVKEEAIPGYSSKVEGYDVTNTQLTEVNGEKIWNDKDNADQVRPAEITIKLLQNGAEYDQKTVNATEQWKYSFTDLPKYDANGAEYEYTVKEEAVAGYSSKVEGYDVTNTQLTEVNGEKIWNDKDNADQVRPAEITIKLLQN</sequence>
<feature type="domain" description="CNA-B" evidence="3">
    <location>
        <begin position="3457"/>
        <end position="3541"/>
    </location>
</feature>
<dbReference type="Pfam" id="PF17802">
    <property type="entry name" value="SpaA"/>
    <property type="match status" value="1"/>
</dbReference>
<feature type="signal peptide" evidence="1">
    <location>
        <begin position="1"/>
        <end position="32"/>
    </location>
</feature>
<feature type="domain" description="CNA-B" evidence="3">
    <location>
        <begin position="3917"/>
        <end position="3944"/>
    </location>
</feature>
<feature type="domain" description="CNA-B" evidence="3">
    <location>
        <begin position="3829"/>
        <end position="3912"/>
    </location>
</feature>
<feature type="domain" description="CNA-B" evidence="3">
    <location>
        <begin position="3274"/>
        <end position="3364"/>
    </location>
</feature>
<dbReference type="InterPro" id="IPR001434">
    <property type="entry name" value="OmcB-like_DUF11"/>
</dbReference>
<organism evidence="5 6">
    <name type="scientific">Gallibacter intestinalis</name>
    <dbReference type="NCBI Taxonomy" id="2779356"/>
    <lineage>
        <taxon>Bacteria</taxon>
        <taxon>Bacillati</taxon>
        <taxon>Bacillota</taxon>
        <taxon>Clostridia</taxon>
        <taxon>Eubacteriales</taxon>
        <taxon>Eubacteriaceae</taxon>
        <taxon>Gallibacter</taxon>
    </lineage>
</organism>
<feature type="domain" description="CNA-B" evidence="3">
    <location>
        <begin position="3179"/>
        <end position="3269"/>
    </location>
</feature>
<evidence type="ECO:0000259" key="4">
    <source>
        <dbReference type="Pfam" id="PF17802"/>
    </source>
</evidence>
<evidence type="ECO:0000256" key="1">
    <source>
        <dbReference type="SAM" id="SignalP"/>
    </source>
</evidence>
<name>A0ABR9QXD5_9FIRM</name>
<dbReference type="NCBIfam" id="TIGR01451">
    <property type="entry name" value="B_ant_repeat"/>
    <property type="match status" value="2"/>
</dbReference>
<keyword evidence="1" id="KW-0732">Signal</keyword>
<dbReference type="CDD" id="cd00222">
    <property type="entry name" value="CollagenBindB"/>
    <property type="match status" value="17"/>
</dbReference>
<dbReference type="SUPFAM" id="SSF49478">
    <property type="entry name" value="Cna protein B-type domain"/>
    <property type="match status" value="18"/>
</dbReference>
<feature type="domain" description="DUF11" evidence="2">
    <location>
        <begin position="496"/>
        <end position="602"/>
    </location>
</feature>
<feature type="domain" description="CNA-B" evidence="3">
    <location>
        <begin position="3088"/>
        <end position="3172"/>
    </location>
</feature>
<evidence type="ECO:0000259" key="2">
    <source>
        <dbReference type="Pfam" id="PF01345"/>
    </source>
</evidence>
<dbReference type="PANTHER" id="PTHR34819">
    <property type="entry name" value="LARGE CYSTEINE-RICH PERIPLASMIC PROTEIN OMCB"/>
    <property type="match status" value="1"/>
</dbReference>
<protein>
    <submittedName>
        <fullName evidence="5">Cna B-type domain-containing protein</fullName>
    </submittedName>
</protein>